<evidence type="ECO:0000313" key="2">
    <source>
        <dbReference type="EMBL" id="TMQ74414.1"/>
    </source>
</evidence>
<evidence type="ECO:0000313" key="3">
    <source>
        <dbReference type="Proteomes" id="UP000306324"/>
    </source>
</evidence>
<proteinExistence type="predicted"/>
<dbReference type="EMBL" id="SWAD01000221">
    <property type="protein sequence ID" value="TMQ74414.1"/>
    <property type="molecule type" value="Genomic_DNA"/>
</dbReference>
<dbReference type="AlphaFoldDB" id="A0A5S4EGP1"/>
<dbReference type="PANTHER" id="PTHR34599:SF1">
    <property type="entry name" value="PHOSPHATIDIC ACID PHOSPHATASE TYPE 2_HALOPEROXIDASE DOMAIN-CONTAINING PROTEIN"/>
    <property type="match status" value="1"/>
</dbReference>
<feature type="signal peptide" evidence="1">
    <location>
        <begin position="1"/>
        <end position="33"/>
    </location>
</feature>
<dbReference type="InterPro" id="IPR036938">
    <property type="entry name" value="PAP2/HPO_sf"/>
</dbReference>
<comment type="caution">
    <text evidence="2">The sequence shown here is derived from an EMBL/GenBank/DDBJ whole genome shotgun (WGS) entry which is preliminary data.</text>
</comment>
<dbReference type="InterPro" id="IPR052559">
    <property type="entry name" value="V-haloperoxidase"/>
</dbReference>
<dbReference type="SUPFAM" id="SSF48317">
    <property type="entry name" value="Acid phosphatase/Vanadium-dependent haloperoxidase"/>
    <property type="match status" value="1"/>
</dbReference>
<name>A0A5S4EGP1_9PROT</name>
<keyword evidence="3" id="KW-1185">Reference proteome</keyword>
<dbReference type="CDD" id="cd03398">
    <property type="entry name" value="PAP2_haloperoxidase"/>
    <property type="match status" value="1"/>
</dbReference>
<dbReference type="Proteomes" id="UP000306324">
    <property type="component" value="Unassembled WGS sequence"/>
</dbReference>
<reference evidence="2 3" key="1">
    <citation type="submission" date="2019-04" db="EMBL/GenBank/DDBJ databases">
        <title>A novel phosphate-accumulating bacterium identified in bioreactor for phosphate removal from wastewater.</title>
        <authorList>
            <person name="Kotlyarov R.Y."/>
            <person name="Beletsky A.V."/>
            <person name="Kallistova A.Y."/>
            <person name="Dorofeev A.G."/>
            <person name="Nikolaev Y.Y."/>
            <person name="Pimenov N.V."/>
            <person name="Ravin N.V."/>
            <person name="Mardanov A.V."/>
        </authorList>
    </citation>
    <scope>NUCLEOTIDE SEQUENCE [LARGE SCALE GENOMIC DNA]</scope>
    <source>
        <strain evidence="2 3">Bin19</strain>
    </source>
</reference>
<accession>A0A5S4EGP1</accession>
<evidence type="ECO:0000256" key="1">
    <source>
        <dbReference type="SAM" id="SignalP"/>
    </source>
</evidence>
<feature type="chain" id="PRO_5024327945" evidence="1">
    <location>
        <begin position="34"/>
        <end position="407"/>
    </location>
</feature>
<dbReference type="PANTHER" id="PTHR34599">
    <property type="entry name" value="PEROXIDASE-RELATED"/>
    <property type="match status" value="1"/>
</dbReference>
<organism evidence="2 3">
    <name type="scientific">Candidatus Accumulibacter phosphatis</name>
    <dbReference type="NCBI Taxonomy" id="327160"/>
    <lineage>
        <taxon>Bacteria</taxon>
        <taxon>Pseudomonadati</taxon>
        <taxon>Pseudomonadota</taxon>
        <taxon>Betaproteobacteria</taxon>
        <taxon>Candidatus Accumulibacter</taxon>
    </lineage>
</organism>
<dbReference type="Gene3D" id="1.10.606.20">
    <property type="match status" value="1"/>
</dbReference>
<protein>
    <submittedName>
        <fullName evidence="2">Uncharacterized protein</fullName>
    </submittedName>
</protein>
<keyword evidence="1" id="KW-0732">Signal</keyword>
<gene>
    <name evidence="2" type="ORF">ACCUM_1315</name>
</gene>
<sequence>MKGNIMTKLDLIPSRRTLCGALTLLLPATAAFADAVSDWNTRANAVLVDARMGTPPAVRVMAIAQTAVHLAVSEAARSGTAPAAADAAVAAANRAVLLKAVPAQKDAIESAYRTALASIADADARNAGIAIGERAAGTVLNARGSDGAGSAESYRPHTTPGAYVPTAIPAVPQWAGRRPWMLDSPAQFRPAAPPALTSATWARDFEEVKILGAKGSTQRNEEQTAIARFWEFSMPAIYHDLVASVATRPGRDVLANARLYAVVAQAMDDALISVMDAKYHYNFWRPVTAIRNGDVDGHPATERDAAWSPLIDTPAHPEYPCAHCILAATVGTVLKSEMAPGTVLAAASPTAQGATRRWTSTDSLMREVADARIFDGVHYRNSTEVGLAMGQRIGELAAARLRAPVVD</sequence>